<dbReference type="OrthoDB" id="6141723at2759"/>
<organism evidence="1 2">
    <name type="scientific">Eumeta variegata</name>
    <name type="common">Bagworm moth</name>
    <name type="synonym">Eumeta japonica</name>
    <dbReference type="NCBI Taxonomy" id="151549"/>
    <lineage>
        <taxon>Eukaryota</taxon>
        <taxon>Metazoa</taxon>
        <taxon>Ecdysozoa</taxon>
        <taxon>Arthropoda</taxon>
        <taxon>Hexapoda</taxon>
        <taxon>Insecta</taxon>
        <taxon>Pterygota</taxon>
        <taxon>Neoptera</taxon>
        <taxon>Endopterygota</taxon>
        <taxon>Lepidoptera</taxon>
        <taxon>Glossata</taxon>
        <taxon>Ditrysia</taxon>
        <taxon>Tineoidea</taxon>
        <taxon>Psychidae</taxon>
        <taxon>Oiketicinae</taxon>
        <taxon>Eumeta</taxon>
    </lineage>
</organism>
<proteinExistence type="predicted"/>
<comment type="caution">
    <text evidence="1">The sequence shown here is derived from an EMBL/GenBank/DDBJ whole genome shotgun (WGS) entry which is preliminary data.</text>
</comment>
<dbReference type="Proteomes" id="UP000299102">
    <property type="component" value="Unassembled WGS sequence"/>
</dbReference>
<dbReference type="AlphaFoldDB" id="A0A4C1ZPR8"/>
<dbReference type="EMBL" id="BGZK01001964">
    <property type="protein sequence ID" value="GBP88899.1"/>
    <property type="molecule type" value="Genomic_DNA"/>
</dbReference>
<reference evidence="1 2" key="1">
    <citation type="journal article" date="2019" name="Commun. Biol.">
        <title>The bagworm genome reveals a unique fibroin gene that provides high tensile strength.</title>
        <authorList>
            <person name="Kono N."/>
            <person name="Nakamura H."/>
            <person name="Ohtoshi R."/>
            <person name="Tomita M."/>
            <person name="Numata K."/>
            <person name="Arakawa K."/>
        </authorList>
    </citation>
    <scope>NUCLEOTIDE SEQUENCE [LARGE SCALE GENOMIC DNA]</scope>
</reference>
<evidence type="ECO:0000313" key="2">
    <source>
        <dbReference type="Proteomes" id="UP000299102"/>
    </source>
</evidence>
<keyword evidence="2" id="KW-1185">Reference proteome</keyword>
<protein>
    <submittedName>
        <fullName evidence="1">Uncharacterized protein</fullName>
    </submittedName>
</protein>
<gene>
    <name evidence="1" type="ORF">EVAR_102912_1</name>
</gene>
<sequence length="103" mass="11996">MVVKDWLNYLVSTPLYKYYDIKISKDFLGELNDESENPDIALEDFAEPIEIGDSLVAEQHTIFWSVDKYLQTAPRENKRTISLLFDSHAEELSFPAICYGQFR</sequence>
<evidence type="ECO:0000313" key="1">
    <source>
        <dbReference type="EMBL" id="GBP88899.1"/>
    </source>
</evidence>
<accession>A0A4C1ZPR8</accession>
<name>A0A4C1ZPR8_EUMVA</name>